<dbReference type="InterPro" id="IPR015890">
    <property type="entry name" value="Chorismate_C"/>
</dbReference>
<dbReference type="InterPro" id="IPR006805">
    <property type="entry name" value="Anth_synth_I_N"/>
</dbReference>
<dbReference type="GO" id="GO:0046820">
    <property type="term" value="F:4-amino-4-deoxychorismate synthase activity"/>
    <property type="evidence" value="ECO:0007669"/>
    <property type="project" value="UniProtKB-EC"/>
</dbReference>
<dbReference type="PANTHER" id="PTHR11236">
    <property type="entry name" value="AMINOBENZOATE/ANTHRANILATE SYNTHASE"/>
    <property type="match status" value="1"/>
</dbReference>
<evidence type="ECO:0000256" key="1">
    <source>
        <dbReference type="ARBA" id="ARBA00013139"/>
    </source>
</evidence>
<dbReference type="Gene3D" id="3.60.120.10">
    <property type="entry name" value="Anthranilate synthase"/>
    <property type="match status" value="1"/>
</dbReference>
<dbReference type="GO" id="GO:0000162">
    <property type="term" value="P:L-tryptophan biosynthetic process"/>
    <property type="evidence" value="ECO:0007669"/>
    <property type="project" value="TreeGrafter"/>
</dbReference>
<name>A0AAJ1EIX5_9BACT</name>
<dbReference type="EC" id="2.6.1.85" evidence="1"/>
<feature type="domain" description="Chorismate-utilising enzyme C-terminal" evidence="3">
    <location>
        <begin position="226"/>
        <end position="479"/>
    </location>
</feature>
<dbReference type="GO" id="GO:0009396">
    <property type="term" value="P:folic acid-containing compound biosynthetic process"/>
    <property type="evidence" value="ECO:0007669"/>
    <property type="project" value="InterPro"/>
</dbReference>
<feature type="domain" description="Anthranilate synthase component I N-terminal" evidence="4">
    <location>
        <begin position="67"/>
        <end position="163"/>
    </location>
</feature>
<keyword evidence="2 5" id="KW-0808">Transferase</keyword>
<feature type="non-terminal residue" evidence="5">
    <location>
        <position position="1"/>
    </location>
</feature>
<reference evidence="5 6" key="1">
    <citation type="journal article" date="2021" name="bioRxiv">
        <title>Unraveling nitrogen, sulfur and carbon metabolic pathways and microbial community transcriptional responses to substrate deprivation and toxicity stresses in a bioreactor mimicking anoxic brackish coastal sediment conditions.</title>
        <authorList>
            <person name="Martins P.D."/>
            <person name="Echeveste M.J."/>
            <person name="Arshad A."/>
            <person name="Kurth J."/>
            <person name="Ouboter H."/>
            <person name="Jetten M.S.M."/>
            <person name="Welte C.U."/>
        </authorList>
    </citation>
    <scope>NUCLEOTIDE SEQUENCE [LARGE SCALE GENOMIC DNA]</scope>
    <source>
        <strain evidence="5">MAG_38</strain>
    </source>
</reference>
<dbReference type="PANTHER" id="PTHR11236:SF50">
    <property type="entry name" value="AMINODEOXYCHORISMATE SYNTHASE COMPONENT 1"/>
    <property type="match status" value="1"/>
</dbReference>
<evidence type="ECO:0000256" key="2">
    <source>
        <dbReference type="ARBA" id="ARBA00022679"/>
    </source>
</evidence>
<dbReference type="NCBIfam" id="TIGR00553">
    <property type="entry name" value="pabB"/>
    <property type="match status" value="1"/>
</dbReference>
<keyword evidence="5" id="KW-0032">Aminotransferase</keyword>
<sequence>MTPSSSIPAPGTPHAARRTPYRSFDLLVEEVPNPPVITDLFGLVACRPGSSLLDADPWAVNHWRATCFGYDPFLTFSAKGQEITISFQGEHSRVRGDPFRHLQALLQQFGDIAPVREFPAAGAIGYFGYDLRHHLETVPAAAVDDLRLPDCVIHFYDLLFWFEPGTGRLLVASSGLPLHPGAEREQRARERLQEGLDLVQRARLIARSAPPELPHTETLLESNMSKAHYFKALEAVLEYIAAGDIYQANISQRFAAHFSGDPWALYRRLRSRFPASFGAYLHCGPFHVLSNSPERFLLVEGNQISTCPIKGTRPRGMTVEDDARIIGQLRRDPKERAEHVMIVDLERNDLGRICQVGSVHVEQFETVETYHTLHHMVSTVAGILEKGTDPIDCLRATFPGGSITGAPKIRAMEVIDEVEPTARGLYTGAIGFIGFSGGMELNIAIRTAIVTGGRIYFQTGGGIVADSSPVREYEETLLKAETFFRTLGVGAGFGR</sequence>
<gene>
    <name evidence="5" type="primary">pabB</name>
    <name evidence="5" type="ORF">K8G79_03510</name>
</gene>
<dbReference type="AlphaFoldDB" id="A0AAJ1EIX5"/>
<dbReference type="SUPFAM" id="SSF56322">
    <property type="entry name" value="ADC synthase"/>
    <property type="match status" value="1"/>
</dbReference>
<dbReference type="Pfam" id="PF04715">
    <property type="entry name" value="Anth_synt_I_N"/>
    <property type="match status" value="1"/>
</dbReference>
<dbReference type="Pfam" id="PF00425">
    <property type="entry name" value="Chorismate_bind"/>
    <property type="match status" value="1"/>
</dbReference>
<dbReference type="EMBL" id="JAIOIU010000037">
    <property type="protein sequence ID" value="MBZ0159195.1"/>
    <property type="molecule type" value="Genomic_DNA"/>
</dbReference>
<organism evidence="5 6">
    <name type="scientific">Candidatus Methylomirabilis tolerans</name>
    <dbReference type="NCBI Taxonomy" id="3123416"/>
    <lineage>
        <taxon>Bacteria</taxon>
        <taxon>Candidatus Methylomirabilota</taxon>
        <taxon>Candidatus Methylomirabilia</taxon>
        <taxon>Candidatus Methylomirabilales</taxon>
        <taxon>Candidatus Methylomirabilaceae</taxon>
        <taxon>Candidatus Methylomirabilis</taxon>
    </lineage>
</organism>
<dbReference type="Proteomes" id="UP001197609">
    <property type="component" value="Unassembled WGS sequence"/>
</dbReference>
<accession>A0AAJ1EIX5</accession>
<dbReference type="PRINTS" id="PR00095">
    <property type="entry name" value="ANTSNTHASEI"/>
</dbReference>
<evidence type="ECO:0000313" key="6">
    <source>
        <dbReference type="Proteomes" id="UP001197609"/>
    </source>
</evidence>
<dbReference type="InterPro" id="IPR005802">
    <property type="entry name" value="ADC_synth_comp_1"/>
</dbReference>
<protein>
    <recommendedName>
        <fullName evidence="1">aminodeoxychorismate synthase</fullName>
        <ecNumber evidence="1">2.6.1.85</ecNumber>
    </recommendedName>
</protein>
<evidence type="ECO:0000313" key="5">
    <source>
        <dbReference type="EMBL" id="MBZ0159195.1"/>
    </source>
</evidence>
<comment type="caution">
    <text evidence="5">The sequence shown here is derived from an EMBL/GenBank/DDBJ whole genome shotgun (WGS) entry which is preliminary data.</text>
</comment>
<dbReference type="InterPro" id="IPR005801">
    <property type="entry name" value="ADC_synthase"/>
</dbReference>
<evidence type="ECO:0000259" key="3">
    <source>
        <dbReference type="Pfam" id="PF00425"/>
    </source>
</evidence>
<evidence type="ECO:0000259" key="4">
    <source>
        <dbReference type="Pfam" id="PF04715"/>
    </source>
</evidence>
<proteinExistence type="predicted"/>
<dbReference type="InterPro" id="IPR019999">
    <property type="entry name" value="Anth_synth_I-like"/>
</dbReference>